<dbReference type="InterPro" id="IPR045570">
    <property type="entry name" value="Metalloprtase-TldD/E_cen_dom"/>
</dbReference>
<gene>
    <name evidence="8" type="ORF">DCC88_01585</name>
</gene>
<dbReference type="Proteomes" id="UP000253934">
    <property type="component" value="Unassembled WGS sequence"/>
</dbReference>
<dbReference type="GO" id="GO:0008237">
    <property type="term" value="F:metallopeptidase activity"/>
    <property type="evidence" value="ECO:0007669"/>
    <property type="project" value="UniProtKB-KW"/>
</dbReference>
<name>A0A369KZF7_9BACT</name>
<evidence type="ECO:0000259" key="5">
    <source>
        <dbReference type="Pfam" id="PF01523"/>
    </source>
</evidence>
<comment type="caution">
    <text evidence="8">The sequence shown here is derived from an EMBL/GenBank/DDBJ whole genome shotgun (WGS) entry which is preliminary data.</text>
</comment>
<dbReference type="PANTHER" id="PTHR30624:SF4">
    <property type="entry name" value="METALLOPROTEASE TLDD"/>
    <property type="match status" value="1"/>
</dbReference>
<organism evidence="8 9">
    <name type="scientific">Spirobacillus cienkowskii</name>
    <dbReference type="NCBI Taxonomy" id="495820"/>
    <lineage>
        <taxon>Bacteria</taxon>
        <taxon>Pseudomonadati</taxon>
        <taxon>Bdellovibrionota</taxon>
        <taxon>Oligoflexia</taxon>
        <taxon>Silvanigrellales</taxon>
        <taxon>Spirobacillus</taxon>
    </lineage>
</organism>
<dbReference type="GO" id="GO:0006508">
    <property type="term" value="P:proteolysis"/>
    <property type="evidence" value="ECO:0007669"/>
    <property type="project" value="UniProtKB-KW"/>
</dbReference>
<dbReference type="GO" id="GO:0005829">
    <property type="term" value="C:cytosol"/>
    <property type="evidence" value="ECO:0007669"/>
    <property type="project" value="TreeGrafter"/>
</dbReference>
<dbReference type="AlphaFoldDB" id="A0A369KZF7"/>
<evidence type="ECO:0000259" key="6">
    <source>
        <dbReference type="Pfam" id="PF19289"/>
    </source>
</evidence>
<evidence type="ECO:0000313" key="9">
    <source>
        <dbReference type="Proteomes" id="UP000253934"/>
    </source>
</evidence>
<evidence type="ECO:0000256" key="1">
    <source>
        <dbReference type="ARBA" id="ARBA00005836"/>
    </source>
</evidence>
<dbReference type="InterPro" id="IPR045569">
    <property type="entry name" value="Metalloprtase-TldD/E_C"/>
</dbReference>
<dbReference type="EMBL" id="QOVW01000008">
    <property type="protein sequence ID" value="RDB37114.1"/>
    <property type="molecule type" value="Genomic_DNA"/>
</dbReference>
<keyword evidence="9" id="KW-1185">Reference proteome</keyword>
<feature type="domain" description="Metalloprotease TldD/E N-terminal" evidence="5">
    <location>
        <begin position="44"/>
        <end position="106"/>
    </location>
</feature>
<evidence type="ECO:0000256" key="4">
    <source>
        <dbReference type="ARBA" id="ARBA00023049"/>
    </source>
</evidence>
<dbReference type="Pfam" id="PF01523">
    <property type="entry name" value="PmbA_TldD_1st"/>
    <property type="match status" value="1"/>
</dbReference>
<dbReference type="Pfam" id="PF19290">
    <property type="entry name" value="PmbA_TldD_2nd"/>
    <property type="match status" value="1"/>
</dbReference>
<evidence type="ECO:0000313" key="8">
    <source>
        <dbReference type="EMBL" id="RDB37114.1"/>
    </source>
</evidence>
<sequence length="486" mass="53441">MQQPLVSNISNTQFSMSINQFDESWKDALATLLGLGRAAGADFVEFFIQRGHYINALVENEMITAINPTLSLGAGIRLFKGKEDCYVSTNDVSFNGLKNILEKALDIMGLKLSHNRITTDINLEPLRDYAQIRSKNNWLKEVSPISELCELLLNCNLQQKKLTTSLQSFTTSGFQDWQEVLVASSEGTFARDIRLHQSISAQVVCQDGAHRTSAHKRMGVSAQPQFFKSLNFREICQDLAESAGYMLHADYVPSGVYPVVLANQFGGVIFHEACGHLLETTAVQSNSTPFSSLKGQKIAHENLTAWDEGFWENGFGSYDMDDEGMPTQKTLLIENGILRNFIADRMGHLLTGHPRTGSGRRQNYTFAPASRMRNTYIAPGKFKKEEMISSIDKGIYCKKLGGGSVNGTGDFNFAVEEAWMIENGKVTKPVKGATLIGQATEIMKKISMSGNDLDISAGFCGSVSGSIYVTVGQPHIKVDSITVGGR</sequence>
<feature type="domain" description="Metalloprotease TldD/E central" evidence="7">
    <location>
        <begin position="144"/>
        <end position="244"/>
    </location>
</feature>
<dbReference type="InterPro" id="IPR051463">
    <property type="entry name" value="Peptidase_U62_metallo"/>
</dbReference>
<proteinExistence type="inferred from homology"/>
<keyword evidence="3" id="KW-0378">Hydrolase</keyword>
<feature type="domain" description="Metalloprotease TldD/E C-terminal" evidence="6">
    <location>
        <begin position="254"/>
        <end position="485"/>
    </location>
</feature>
<dbReference type="SUPFAM" id="SSF111283">
    <property type="entry name" value="Putative modulator of DNA gyrase, PmbA/TldD"/>
    <property type="match status" value="1"/>
</dbReference>
<dbReference type="RefSeq" id="WP_338636802.1">
    <property type="nucleotide sequence ID" value="NZ_CP146516.1"/>
</dbReference>
<dbReference type="PANTHER" id="PTHR30624">
    <property type="entry name" value="UNCHARACTERIZED PROTEIN TLDD AND PMBA"/>
    <property type="match status" value="1"/>
</dbReference>
<evidence type="ECO:0000259" key="7">
    <source>
        <dbReference type="Pfam" id="PF19290"/>
    </source>
</evidence>
<dbReference type="InterPro" id="IPR036059">
    <property type="entry name" value="TldD/PmbA_sf"/>
</dbReference>
<dbReference type="InterPro" id="IPR035068">
    <property type="entry name" value="TldD/PmbA_N"/>
</dbReference>
<dbReference type="Gene3D" id="3.30.2290.10">
    <property type="entry name" value="PmbA/TldD superfamily"/>
    <property type="match status" value="1"/>
</dbReference>
<keyword evidence="4" id="KW-0482">Metalloprotease</keyword>
<comment type="similarity">
    <text evidence="1">Belongs to the peptidase U62 family.</text>
</comment>
<accession>A0A369KZF7</accession>
<dbReference type="Pfam" id="PF19289">
    <property type="entry name" value="PmbA_TldD_3rd"/>
    <property type="match status" value="1"/>
</dbReference>
<keyword evidence="2" id="KW-0645">Protease</keyword>
<evidence type="ECO:0000256" key="2">
    <source>
        <dbReference type="ARBA" id="ARBA00022670"/>
    </source>
</evidence>
<reference evidence="8" key="1">
    <citation type="submission" date="2018-04" db="EMBL/GenBank/DDBJ databases">
        <title>Draft genome sequence of the Candidatus Spirobacillus cienkowskii, a pathogen of freshwater Daphnia species, reconstructed from hemolymph metagenomic reads.</title>
        <authorList>
            <person name="Bresciani L."/>
            <person name="Lemos L.N."/>
            <person name="Wale N."/>
            <person name="Lin J.Y."/>
            <person name="Fernandes G.R."/>
            <person name="Duffy M.A."/>
            <person name="Rodrigues J.M."/>
        </authorList>
    </citation>
    <scope>NUCLEOTIDE SEQUENCE [LARGE SCALE GENOMIC DNA]</scope>
    <source>
        <strain evidence="8">Binning01</strain>
    </source>
</reference>
<dbReference type="InterPro" id="IPR002510">
    <property type="entry name" value="Metalloprtase-TldD/E_N"/>
</dbReference>
<evidence type="ECO:0000256" key="3">
    <source>
        <dbReference type="ARBA" id="ARBA00022801"/>
    </source>
</evidence>
<protein>
    <submittedName>
        <fullName evidence="8">TldD/PmbA family protein</fullName>
    </submittedName>
</protein>